<keyword evidence="9 12" id="KW-0411">Iron-sulfur</keyword>
<dbReference type="FunFam" id="3.40.640.10:FF:000084">
    <property type="entry name" value="IscS-like cysteine desulfurase"/>
    <property type="match status" value="1"/>
</dbReference>
<evidence type="ECO:0000256" key="1">
    <source>
        <dbReference type="ARBA" id="ARBA00001933"/>
    </source>
</evidence>
<comment type="similarity">
    <text evidence="2 12">Belongs to the class-V pyridoxal-phosphate-dependent aminotransferase family. NifS/IscS subfamily.</text>
</comment>
<dbReference type="Gene3D" id="1.10.260.50">
    <property type="match status" value="1"/>
</dbReference>
<evidence type="ECO:0000256" key="10">
    <source>
        <dbReference type="ARBA" id="ARBA00050776"/>
    </source>
</evidence>
<comment type="catalytic activity">
    <reaction evidence="10 12">
        <text>(sulfur carrier)-H + L-cysteine = (sulfur carrier)-SH + L-alanine</text>
        <dbReference type="Rhea" id="RHEA:43892"/>
        <dbReference type="Rhea" id="RHEA-COMP:14737"/>
        <dbReference type="Rhea" id="RHEA-COMP:14739"/>
        <dbReference type="ChEBI" id="CHEBI:29917"/>
        <dbReference type="ChEBI" id="CHEBI:35235"/>
        <dbReference type="ChEBI" id="CHEBI:57972"/>
        <dbReference type="ChEBI" id="CHEBI:64428"/>
        <dbReference type="EC" id="2.8.1.7"/>
    </reaction>
</comment>
<evidence type="ECO:0000256" key="6">
    <source>
        <dbReference type="ARBA" id="ARBA00022723"/>
    </source>
</evidence>
<evidence type="ECO:0000259" key="13">
    <source>
        <dbReference type="Pfam" id="PF00266"/>
    </source>
</evidence>
<comment type="cofactor">
    <cofactor evidence="1 11">
        <name>pyridoxal 5'-phosphate</name>
        <dbReference type="ChEBI" id="CHEBI:597326"/>
    </cofactor>
</comment>
<evidence type="ECO:0000256" key="8">
    <source>
        <dbReference type="ARBA" id="ARBA00023004"/>
    </source>
</evidence>
<dbReference type="InterPro" id="IPR000192">
    <property type="entry name" value="Aminotrans_V_dom"/>
</dbReference>
<evidence type="ECO:0000256" key="9">
    <source>
        <dbReference type="ARBA" id="ARBA00023014"/>
    </source>
</evidence>
<dbReference type="GO" id="GO:0030170">
    <property type="term" value="F:pyridoxal phosphate binding"/>
    <property type="evidence" value="ECO:0007669"/>
    <property type="project" value="InterPro"/>
</dbReference>
<comment type="function">
    <text evidence="12">Catalyzes the removal of elemental sulfur atoms from cysteine to produce alanine.</text>
</comment>
<keyword evidence="7 12" id="KW-0663">Pyridoxal phosphate</keyword>
<dbReference type="GO" id="GO:0051536">
    <property type="term" value="F:iron-sulfur cluster binding"/>
    <property type="evidence" value="ECO:0007669"/>
    <property type="project" value="UniProtKB-KW"/>
</dbReference>
<dbReference type="GO" id="GO:0046872">
    <property type="term" value="F:metal ion binding"/>
    <property type="evidence" value="ECO:0007669"/>
    <property type="project" value="UniProtKB-KW"/>
</dbReference>
<dbReference type="InterPro" id="IPR017772">
    <property type="entry name" value="Cys_deSase_NifS_bac/arc"/>
</dbReference>
<evidence type="ECO:0000256" key="4">
    <source>
        <dbReference type="ARBA" id="ARBA00012239"/>
    </source>
</evidence>
<comment type="caution">
    <text evidence="14">The sequence shown here is derived from an EMBL/GenBank/DDBJ whole genome shotgun (WGS) entry which is preliminary data.</text>
</comment>
<dbReference type="Gene3D" id="3.40.640.10">
    <property type="entry name" value="Type I PLP-dependent aspartate aminotransferase-like (Major domain)"/>
    <property type="match status" value="1"/>
</dbReference>
<dbReference type="InterPro" id="IPR015424">
    <property type="entry name" value="PyrdxlP-dep_Trfase"/>
</dbReference>
<comment type="subunit">
    <text evidence="3">Homodimer.</text>
</comment>
<dbReference type="AlphaFoldDB" id="A0A1V6C5E1"/>
<dbReference type="NCBIfam" id="TIGR03402">
    <property type="entry name" value="FeS_nifS"/>
    <property type="match status" value="1"/>
</dbReference>
<dbReference type="GO" id="GO:0006520">
    <property type="term" value="P:amino acid metabolic process"/>
    <property type="evidence" value="ECO:0007669"/>
    <property type="project" value="InterPro"/>
</dbReference>
<dbReference type="EMBL" id="MWDQ01000140">
    <property type="protein sequence ID" value="OQB72133.1"/>
    <property type="molecule type" value="Genomic_DNA"/>
</dbReference>
<dbReference type="Proteomes" id="UP000485562">
    <property type="component" value="Unassembled WGS sequence"/>
</dbReference>
<keyword evidence="5 12" id="KW-0808">Transferase</keyword>
<evidence type="ECO:0000256" key="11">
    <source>
        <dbReference type="RuleBase" id="RU004504"/>
    </source>
</evidence>
<protein>
    <recommendedName>
        <fullName evidence="4 12">Cysteine desulfurase</fullName>
        <ecNumber evidence="4 12">2.8.1.7</ecNumber>
    </recommendedName>
    <alternativeName>
        <fullName evidence="12">Nitrogenase metalloclusters biosynthesis protein NifS</fullName>
    </alternativeName>
</protein>
<dbReference type="GO" id="GO:0031071">
    <property type="term" value="F:cysteine desulfurase activity"/>
    <property type="evidence" value="ECO:0007669"/>
    <property type="project" value="UniProtKB-EC"/>
</dbReference>
<dbReference type="InterPro" id="IPR015422">
    <property type="entry name" value="PyrdxlP-dep_Trfase_small"/>
</dbReference>
<feature type="domain" description="Aminotransferase class V" evidence="13">
    <location>
        <begin position="2"/>
        <end position="364"/>
    </location>
</feature>
<dbReference type="InterPro" id="IPR020578">
    <property type="entry name" value="Aminotrans_V_PyrdxlP_BS"/>
</dbReference>
<dbReference type="Pfam" id="PF00266">
    <property type="entry name" value="Aminotran_5"/>
    <property type="match status" value="1"/>
</dbReference>
<reference evidence="14" key="1">
    <citation type="submission" date="2017-02" db="EMBL/GenBank/DDBJ databases">
        <title>Delving into the versatile metabolic prowess of the omnipresent phylum Bacteroidetes.</title>
        <authorList>
            <person name="Nobu M.K."/>
            <person name="Mei R."/>
            <person name="Narihiro T."/>
            <person name="Kuroda K."/>
            <person name="Liu W.-T."/>
        </authorList>
    </citation>
    <scope>NUCLEOTIDE SEQUENCE</scope>
    <source>
        <strain evidence="14">ADurb.Bin131</strain>
    </source>
</reference>
<dbReference type="Gene3D" id="3.90.1150.10">
    <property type="entry name" value="Aspartate Aminotransferase, domain 1"/>
    <property type="match status" value="1"/>
</dbReference>
<proteinExistence type="inferred from homology"/>
<dbReference type="PIRSF" id="PIRSF005572">
    <property type="entry name" value="NifS"/>
    <property type="match status" value="1"/>
</dbReference>
<evidence type="ECO:0000256" key="7">
    <source>
        <dbReference type="ARBA" id="ARBA00022898"/>
    </source>
</evidence>
<keyword evidence="6 12" id="KW-0479">Metal-binding</keyword>
<accession>A0A1V6C5E1</accession>
<dbReference type="PROSITE" id="PS00595">
    <property type="entry name" value="AA_TRANSFER_CLASS_5"/>
    <property type="match status" value="1"/>
</dbReference>
<evidence type="ECO:0000256" key="5">
    <source>
        <dbReference type="ARBA" id="ARBA00022679"/>
    </source>
</evidence>
<dbReference type="EC" id="2.8.1.7" evidence="4 12"/>
<sequence>MVYLDYNATTPCLPEVVEEMKRWHTELFFNPSSIYSPSQEVKKVVEDARKKIAGFLDALPEEIIFTSGGTESANIALTGSAFAMKDKGNHIITSSIEHHAVLNTCKFLEKQFGFRVTYLPVDRYGIIDPEDVKKALTEKTILISIMAANNEIGTIEPIEEIGKIAKESGITFHCDGVQVAGKIPVSVKKLNVDFFSISAHKFYGPKGIGALYIRKGTRFKPIMHGGHQEKGLRPGTENVPGIIGMAKACEISKNLMAEDASREKILRDELENNLVEKIPEIQINGHPEKRLYNTLNLCVKYVEGESMLLHLDFEGICASSGSACTSGSLEPSHVLLALGIPPEVAHGSLRFSLGRANTMADIEKTCEVLPKIVENLRKMSPFWDKK</sequence>
<evidence type="ECO:0000313" key="14">
    <source>
        <dbReference type="EMBL" id="OQB72133.1"/>
    </source>
</evidence>
<evidence type="ECO:0000256" key="3">
    <source>
        <dbReference type="ARBA" id="ARBA00011738"/>
    </source>
</evidence>
<dbReference type="PANTHER" id="PTHR11601">
    <property type="entry name" value="CYSTEINE DESULFURYLASE FAMILY MEMBER"/>
    <property type="match status" value="1"/>
</dbReference>
<dbReference type="InterPro" id="IPR016454">
    <property type="entry name" value="Cysteine_dSase"/>
</dbReference>
<organism evidence="14">
    <name type="scientific">candidate division TA06 bacterium ADurb.Bin131</name>
    <dbReference type="NCBI Taxonomy" id="1852827"/>
    <lineage>
        <taxon>Bacteria</taxon>
        <taxon>Bacteria division TA06</taxon>
    </lineage>
</organism>
<dbReference type="PANTHER" id="PTHR11601:SF34">
    <property type="entry name" value="CYSTEINE DESULFURASE"/>
    <property type="match status" value="1"/>
</dbReference>
<dbReference type="NCBIfam" id="NF002806">
    <property type="entry name" value="PRK02948.1"/>
    <property type="match status" value="1"/>
</dbReference>
<gene>
    <name evidence="14" type="primary">nifS</name>
    <name evidence="14" type="ORF">BWX89_01464</name>
</gene>
<dbReference type="InterPro" id="IPR015421">
    <property type="entry name" value="PyrdxlP-dep_Trfase_major"/>
</dbReference>
<keyword evidence="8 12" id="KW-0408">Iron</keyword>
<name>A0A1V6C5E1_UNCT6</name>
<evidence type="ECO:0000256" key="12">
    <source>
        <dbReference type="RuleBase" id="RU364075"/>
    </source>
</evidence>
<dbReference type="SUPFAM" id="SSF53383">
    <property type="entry name" value="PLP-dependent transferases"/>
    <property type="match status" value="1"/>
</dbReference>
<evidence type="ECO:0000256" key="2">
    <source>
        <dbReference type="ARBA" id="ARBA00006490"/>
    </source>
</evidence>